<feature type="compositionally biased region" description="Low complexity" evidence="4">
    <location>
        <begin position="130"/>
        <end position="151"/>
    </location>
</feature>
<sequence>MCAPGQNSMPNCQADEFFIQGAQNINLPSKTGGIKFDFQPPLLKVTDIKAESGDGAVVLSWQTGSGDINGFRVLCEDAATGQPVTGRTQTPPDPYAIPNGQYFYTKDNLCPNGPFSTFNSGEDNPLEPPGTTDTDGIETTGGDTGADTGDTVENTDCGNEIIEAGEECDDGDANADDAACGSDCTRSFCGDGRVQADVEECDDGNDEDGDGCTNACKNAACGDGSLWVGMETCDMGALNADGGASPCNTNCEVVDCANMMNGCPECGDGVEVAPNCDDGPLNSNNATCKSDCTWNVCGDGFVLSDPLDGGVLEECDDGNDDTTDACTEECLRAFCGDGFVWDGVEECDDGNTVDDDDCANNCREPACGDNIVQAGEECDNGVNNNDVELQRRVQVHGQPGHAEPRLALRLHPAHLVQHQELPHRRARERQGVQLPARALRPDRQPGAGRHHRARHPGRDLRPVGAMRRGRRHLRRLGLLQRQRRLERRPGPVHRPRSVRHRRPRRRQPEKEPRVIALALTLVAAPAPADMTITGDAGTTPPPADTGTVPPAPPGPEASPPPSGTTTTETRQGDLMGPPYGSRVGEKREGEVAADRGPDLREAAGPERVRRRRPEQPRPHRQPEEEAGPADRREQAAVRARGQDGHLSARRRPQLER</sequence>
<keyword evidence="6" id="KW-1185">Reference proteome</keyword>
<gene>
    <name evidence="5" type="ORF">OV079_20645</name>
</gene>
<dbReference type="AlphaFoldDB" id="A0A9X3IYT4"/>
<evidence type="ECO:0000256" key="2">
    <source>
        <dbReference type="ARBA" id="ARBA00022737"/>
    </source>
</evidence>
<feature type="compositionally biased region" description="Basic residues" evidence="4">
    <location>
        <begin position="647"/>
        <end position="656"/>
    </location>
</feature>
<reference evidence="5" key="1">
    <citation type="submission" date="2022-11" db="EMBL/GenBank/DDBJ databases">
        <title>Minimal conservation of predation-associated metabolite biosynthetic gene clusters underscores biosynthetic potential of Myxococcota including descriptions for ten novel species: Archangium lansinium sp. nov., Myxococcus landrumus sp. nov., Nannocystis bai.</title>
        <authorList>
            <person name="Ahearne A."/>
            <person name="Stevens C."/>
            <person name="Phillips K."/>
        </authorList>
    </citation>
    <scope>NUCLEOTIDE SEQUENCE</scope>
    <source>
        <strain evidence="5">Na p29</strain>
    </source>
</reference>
<keyword evidence="1" id="KW-0732">Signal</keyword>
<proteinExistence type="predicted"/>
<evidence type="ECO:0000256" key="3">
    <source>
        <dbReference type="ARBA" id="ARBA00023157"/>
    </source>
</evidence>
<feature type="compositionally biased region" description="Basic residues" evidence="4">
    <location>
        <begin position="467"/>
        <end position="505"/>
    </location>
</feature>
<evidence type="ECO:0000256" key="1">
    <source>
        <dbReference type="ARBA" id="ARBA00022729"/>
    </source>
</evidence>
<dbReference type="Proteomes" id="UP001150924">
    <property type="component" value="Unassembled WGS sequence"/>
</dbReference>
<comment type="caution">
    <text evidence="5">The sequence shown here is derived from an EMBL/GenBank/DDBJ whole genome shotgun (WGS) entry which is preliminary data.</text>
</comment>
<dbReference type="RefSeq" id="WP_267770562.1">
    <property type="nucleotide sequence ID" value="NZ_JAPNKE010000002.1"/>
</dbReference>
<name>A0A9X3IYT4_9BACT</name>
<evidence type="ECO:0000256" key="4">
    <source>
        <dbReference type="SAM" id="MobiDB-lite"/>
    </source>
</evidence>
<feature type="region of interest" description="Disordered" evidence="4">
    <location>
        <begin position="116"/>
        <end position="153"/>
    </location>
</feature>
<accession>A0A9X3IYT4</accession>
<feature type="region of interest" description="Disordered" evidence="4">
    <location>
        <begin position="529"/>
        <end position="656"/>
    </location>
</feature>
<feature type="compositionally biased region" description="Low complexity" evidence="4">
    <location>
        <begin position="529"/>
        <end position="538"/>
    </location>
</feature>
<dbReference type="Pfam" id="PF13948">
    <property type="entry name" value="DUF4215"/>
    <property type="match status" value="1"/>
</dbReference>
<evidence type="ECO:0000313" key="6">
    <source>
        <dbReference type="Proteomes" id="UP001150924"/>
    </source>
</evidence>
<feature type="region of interest" description="Disordered" evidence="4">
    <location>
        <begin position="437"/>
        <end position="513"/>
    </location>
</feature>
<keyword evidence="2" id="KW-0677">Repeat</keyword>
<feature type="compositionally biased region" description="Pro residues" evidence="4">
    <location>
        <begin position="539"/>
        <end position="562"/>
    </location>
</feature>
<organism evidence="5 6">
    <name type="scientific">Nannocystis pusilla</name>
    <dbReference type="NCBI Taxonomy" id="889268"/>
    <lineage>
        <taxon>Bacteria</taxon>
        <taxon>Pseudomonadati</taxon>
        <taxon>Myxococcota</taxon>
        <taxon>Polyangia</taxon>
        <taxon>Nannocystales</taxon>
        <taxon>Nannocystaceae</taxon>
        <taxon>Nannocystis</taxon>
    </lineage>
</organism>
<dbReference type="NCBIfam" id="TIGR02232">
    <property type="entry name" value="myxo_disulf_rpt"/>
    <property type="match status" value="2"/>
</dbReference>
<dbReference type="InterPro" id="IPR011936">
    <property type="entry name" value="Myxo_disulph_rpt"/>
</dbReference>
<feature type="compositionally biased region" description="Basic and acidic residues" evidence="4">
    <location>
        <begin position="583"/>
        <end position="643"/>
    </location>
</feature>
<protein>
    <submittedName>
        <fullName evidence="5">DUF4215 domain-containing protein</fullName>
    </submittedName>
</protein>
<evidence type="ECO:0000313" key="5">
    <source>
        <dbReference type="EMBL" id="MCY1007919.1"/>
    </source>
</evidence>
<keyword evidence="3" id="KW-1015">Disulfide bond</keyword>
<dbReference type="EMBL" id="JAPNKE010000002">
    <property type="protein sequence ID" value="MCY1007919.1"/>
    <property type="molecule type" value="Genomic_DNA"/>
</dbReference>